<comment type="caution">
    <text evidence="2">The sequence shown here is derived from an EMBL/GenBank/DDBJ whole genome shotgun (WGS) entry which is preliminary data.</text>
</comment>
<dbReference type="Proteomes" id="UP000597989">
    <property type="component" value="Unassembled WGS sequence"/>
</dbReference>
<feature type="region of interest" description="Disordered" evidence="1">
    <location>
        <begin position="17"/>
        <end position="39"/>
    </location>
</feature>
<accession>A0A917JV10</accession>
<dbReference type="EMBL" id="BMMT01000007">
    <property type="protein sequence ID" value="GGI86353.1"/>
    <property type="molecule type" value="Genomic_DNA"/>
</dbReference>
<proteinExistence type="predicted"/>
<reference evidence="2 3" key="1">
    <citation type="journal article" date="2014" name="Int. J. Syst. Evol. Microbiol.">
        <title>Complete genome sequence of Corynebacterium casei LMG S-19264T (=DSM 44701T), isolated from a smear-ripened cheese.</title>
        <authorList>
            <consortium name="US DOE Joint Genome Institute (JGI-PGF)"/>
            <person name="Walter F."/>
            <person name="Albersmeier A."/>
            <person name="Kalinowski J."/>
            <person name="Ruckert C."/>
        </authorList>
    </citation>
    <scope>NUCLEOTIDE SEQUENCE [LARGE SCALE GENOMIC DNA]</scope>
    <source>
        <strain evidence="2 3">CGMCC 4.7206</strain>
    </source>
</reference>
<organism evidence="2 3">
    <name type="scientific">Saccharopolyspora thermophila</name>
    <dbReference type="NCBI Taxonomy" id="89367"/>
    <lineage>
        <taxon>Bacteria</taxon>
        <taxon>Bacillati</taxon>
        <taxon>Actinomycetota</taxon>
        <taxon>Actinomycetes</taxon>
        <taxon>Pseudonocardiales</taxon>
        <taxon>Pseudonocardiaceae</taxon>
        <taxon>Saccharopolyspora</taxon>
    </lineage>
</organism>
<name>A0A917JV10_9PSEU</name>
<dbReference type="AlphaFoldDB" id="A0A917JV10"/>
<evidence type="ECO:0000313" key="3">
    <source>
        <dbReference type="Proteomes" id="UP000597989"/>
    </source>
</evidence>
<evidence type="ECO:0000313" key="2">
    <source>
        <dbReference type="EMBL" id="GGI86353.1"/>
    </source>
</evidence>
<evidence type="ECO:0000256" key="1">
    <source>
        <dbReference type="SAM" id="MobiDB-lite"/>
    </source>
</evidence>
<gene>
    <name evidence="2" type="ORF">GCM10011581_24310</name>
</gene>
<sequence>MSAVSYDVDAFGMLDSPEPVGARFEPPQSTGLDEVPTQPPAMSVNGDGNVTTYGNIDQSVTNLLQLIVGKDAADALARAHDREHNGRGLQDREALERLASRYVTPPGLLGEQRGSAFQVLHDRRVLLIAGEGSACGQFSAALRLGYELQEKHPELVVREELADTGFRLQAKTLLVAHEPAAVLVDLRGAGRDEIQNVRRGLVEFTDQLEQYRSYLILIIPHNLAPAFGESFPGRVHRLAKPSSVDVFVRHLTGVENAHELVEKSGVAQCVERLWPPKVKDLAEAVSDRINRGTDPDEALRAVLETESKDPTTTLRAEITRKQQAEDTEWLALLLAAGLLEGASAKHIAVAADTMLEHSNVAREQVIPLLRPSPFTRLHHLGDDYFDLETCELKPPGLGTQVLRHFWREHPDVHDTLLEWIRDLPRQIEDLNRKELERVADRVAELAAEGGADIAVSLADEWARTAAADRSDGAETSDHWKNRYRRSIAVRLLTTTALDASLGRSVRQKLWEWSRDGNADRKLLTAEVCAGIGQVFPRIALTRLKHLATSESETVRRAVLAAVLQIGGELGVSTFLRYMAEWFDDASPARLKILSESVASVLAERTSDIDSDAAVAFWDRALGSMAPDDLRPVAESWLRTAANLEPEERGALVEPLVAATRGDARRIAQLQYASSFGTLPDFTSLGDKRVADSVRHLRTRLDEVHPVWR</sequence>
<protein>
    <submittedName>
        <fullName evidence="2">Uncharacterized protein</fullName>
    </submittedName>
</protein>